<dbReference type="AlphaFoldDB" id="A0A6N7Q7X8"/>
<reference evidence="2" key="2">
    <citation type="journal article" date="2020" name="Plant Dis.">
        <title>A Grain Rot of Rice in Iran Caused by a Xanthomonas Strain Closely Related to X. sacchari.</title>
        <authorList>
            <person name="Mirghasempour S.A."/>
            <person name="Huang S."/>
            <person name="Studholme D.J."/>
            <person name="Brady C.L."/>
        </authorList>
    </citation>
    <scope>NUCLEOTIDE SEQUENCE</scope>
    <source>
        <strain evidence="2">SAM114</strain>
    </source>
</reference>
<evidence type="ECO:0000313" key="2">
    <source>
        <dbReference type="EMBL" id="MRH73384.1"/>
    </source>
</evidence>
<dbReference type="Proteomes" id="UP000437931">
    <property type="component" value="Unassembled WGS sequence"/>
</dbReference>
<proteinExistence type="predicted"/>
<evidence type="ECO:0000313" key="3">
    <source>
        <dbReference type="Proteomes" id="UP000437931"/>
    </source>
</evidence>
<name>A0A6N7Q7X8_9XANT</name>
<reference evidence="3 4" key="1">
    <citation type="submission" date="2019-11" db="EMBL/GenBank/DDBJ databases">
        <title>First report of rice panicle blight caused by Xanthomonas sp. in Iran.</title>
        <authorList>
            <person name="Mirghasempour S.A."/>
            <person name="Huang S."/>
            <person name="Brady C.L."/>
            <person name="Studholme D.J."/>
        </authorList>
    </citation>
    <scope>NUCLEOTIDE SEQUENCE [LARGE SCALE GENOMIC DNA]</scope>
    <source>
        <strain evidence="1 4">ASD011</strain>
        <strain evidence="3">SAM114</strain>
    </source>
</reference>
<accession>A0A6N7Q7X8</accession>
<evidence type="ECO:0000313" key="1">
    <source>
        <dbReference type="EMBL" id="MRG98825.1"/>
    </source>
</evidence>
<dbReference type="EMBL" id="WJPM01000001">
    <property type="protein sequence ID" value="MRH73384.1"/>
    <property type="molecule type" value="Genomic_DNA"/>
</dbReference>
<dbReference type="Proteomes" id="UP000439314">
    <property type="component" value="Unassembled WGS sequence"/>
</dbReference>
<organism evidence="1 4">
    <name type="scientific">Xanthomonas sontii</name>
    <dbReference type="NCBI Taxonomy" id="2650745"/>
    <lineage>
        <taxon>Bacteria</taxon>
        <taxon>Pseudomonadati</taxon>
        <taxon>Pseudomonadota</taxon>
        <taxon>Gammaproteobacteria</taxon>
        <taxon>Lysobacterales</taxon>
        <taxon>Lysobacteraceae</taxon>
        <taxon>Xanthomonas</taxon>
    </lineage>
</organism>
<dbReference type="EMBL" id="WJPN01000001">
    <property type="protein sequence ID" value="MRG98825.1"/>
    <property type="molecule type" value="Genomic_DNA"/>
</dbReference>
<dbReference type="RefSeq" id="WP_153750328.1">
    <property type="nucleotide sequence ID" value="NZ_WJPM01000001.1"/>
</dbReference>
<sequence>MSTTITPEALGRALAAVRAALGLDDQAEIPTRTYDAFVAGWVALQDALGMQAALAEMPRPMDTAPRDGTMLRLLIDFTDHATEDSDGPAWTIGANSFDKTGEDLWQFAGWCWTHDHFTEGKGKPVGWLPLIDSQGKANG</sequence>
<evidence type="ECO:0000313" key="4">
    <source>
        <dbReference type="Proteomes" id="UP000439314"/>
    </source>
</evidence>
<keyword evidence="3" id="KW-1185">Reference proteome</keyword>
<comment type="caution">
    <text evidence="1">The sequence shown here is derived from an EMBL/GenBank/DDBJ whole genome shotgun (WGS) entry which is preliminary data.</text>
</comment>
<protein>
    <submittedName>
        <fullName evidence="1">Uncharacterized protein</fullName>
    </submittedName>
</protein>
<gene>
    <name evidence="1" type="ORF">GIY21_00800</name>
    <name evidence="2" type="ORF">GIY22_01970</name>
</gene>